<reference evidence="3 4" key="1">
    <citation type="submission" date="2016-10" db="EMBL/GenBank/DDBJ databases">
        <authorList>
            <person name="de Groot N.N."/>
        </authorList>
    </citation>
    <scope>NUCLEOTIDE SEQUENCE [LARGE SCALE GENOMIC DNA]</scope>
    <source>
        <strain evidence="3 4">DSM 19803</strain>
    </source>
</reference>
<feature type="transmembrane region" description="Helical" evidence="2">
    <location>
        <begin position="6"/>
        <end position="29"/>
    </location>
</feature>
<keyword evidence="4" id="KW-1185">Reference proteome</keyword>
<gene>
    <name evidence="3" type="ORF">SAMN04488027_106146</name>
</gene>
<keyword evidence="2" id="KW-1133">Transmembrane helix</keyword>
<organism evidence="3 4">
    <name type="scientific">Psychroflexus sediminis</name>
    <dbReference type="NCBI Taxonomy" id="470826"/>
    <lineage>
        <taxon>Bacteria</taxon>
        <taxon>Pseudomonadati</taxon>
        <taxon>Bacteroidota</taxon>
        <taxon>Flavobacteriia</taxon>
        <taxon>Flavobacteriales</taxon>
        <taxon>Flavobacteriaceae</taxon>
        <taxon>Psychroflexus</taxon>
    </lineage>
</organism>
<feature type="compositionally biased region" description="Basic residues" evidence="1">
    <location>
        <begin position="54"/>
        <end position="67"/>
    </location>
</feature>
<keyword evidence="2" id="KW-0812">Transmembrane</keyword>
<dbReference type="AlphaFoldDB" id="A0A1G7WUX4"/>
<evidence type="ECO:0000256" key="1">
    <source>
        <dbReference type="SAM" id="MobiDB-lite"/>
    </source>
</evidence>
<dbReference type="EMBL" id="FNCW01000006">
    <property type="protein sequence ID" value="SDG75728.1"/>
    <property type="molecule type" value="Genomic_DNA"/>
</dbReference>
<dbReference type="RefSeq" id="WP_093367879.1">
    <property type="nucleotide sequence ID" value="NZ_FNCW01000006.1"/>
</dbReference>
<accession>A0A1G7WUX4</accession>
<dbReference type="Proteomes" id="UP000199296">
    <property type="component" value="Unassembled WGS sequence"/>
</dbReference>
<dbReference type="STRING" id="470826.SAMN04488027_106146"/>
<evidence type="ECO:0000256" key="2">
    <source>
        <dbReference type="SAM" id="Phobius"/>
    </source>
</evidence>
<proteinExistence type="predicted"/>
<evidence type="ECO:0000313" key="3">
    <source>
        <dbReference type="EMBL" id="SDG75728.1"/>
    </source>
</evidence>
<protein>
    <recommendedName>
        <fullName evidence="5">DUF4834 domain-containing protein</fullName>
    </recommendedName>
</protein>
<evidence type="ECO:0008006" key="5">
    <source>
        <dbReference type="Google" id="ProtNLM"/>
    </source>
</evidence>
<feature type="region of interest" description="Disordered" evidence="1">
    <location>
        <begin position="42"/>
        <end position="81"/>
    </location>
</feature>
<evidence type="ECO:0000313" key="4">
    <source>
        <dbReference type="Proteomes" id="UP000199296"/>
    </source>
</evidence>
<name>A0A1G7WUX4_9FLAO</name>
<keyword evidence="2" id="KW-0472">Membrane</keyword>
<sequence>MVFLKTILIILLVYFGVKLLAKYFGPLLLKYIFRKVQKNMQNQFNPPHQDSKTKTHTSAKTSKRKSKDTKVGEYVDYEEID</sequence>
<dbReference type="OrthoDB" id="1123055at2"/>